<comment type="caution">
    <text evidence="14">The sequence shown here is derived from an EMBL/GenBank/DDBJ whole genome shotgun (WGS) entry which is preliminary data.</text>
</comment>
<evidence type="ECO:0000256" key="10">
    <source>
        <dbReference type="ARBA" id="ARBA00071429"/>
    </source>
</evidence>
<comment type="similarity">
    <text evidence="2">Belongs to the synaptobrevin family.</text>
</comment>
<evidence type="ECO:0000256" key="8">
    <source>
        <dbReference type="ARBA" id="ARBA00023136"/>
    </source>
</evidence>
<evidence type="ECO:0000256" key="11">
    <source>
        <dbReference type="ARBA" id="ARBA00081194"/>
    </source>
</evidence>
<dbReference type="FunFam" id="3.40.50.300:FF:000566">
    <property type="entry name" value="Signal recognition particle receptor subunit alpha"/>
    <property type="match status" value="1"/>
</dbReference>
<dbReference type="OMA" id="HLGWIDK"/>
<evidence type="ECO:0000256" key="7">
    <source>
        <dbReference type="ARBA" id="ARBA00023134"/>
    </source>
</evidence>
<protein>
    <recommendedName>
        <fullName evidence="10">Signal recognition particle receptor subunit alpha homolog</fullName>
    </recommendedName>
    <alternativeName>
        <fullName evidence="11">Docking protein alpha</fullName>
    </alternativeName>
</protein>
<sequence>MLDAFTILTRGGVVLWSAPKTSNGPPPPNTVLNSLISSVFIEERASTTSYAQGNYTVRWSVANDLGLIFVVVYQSLLQLTWAEELLESVKKVFIRMYGEEIKEGKGQVPQNIDVKFEDFFSRRVKELEADAGATPRSPPPLTGSPFGPRPTKPIDTVSTPVGKDAGAPPTPGTPSVPFMTPDAMKARGLRPAVKGRRSSGRASPAGSESDTGSSKKGKKGRRWGMDGAAEEDDGQTLDFSAPGGEGANGAGEGGDVDVEGLADTTDYGGKLTSGEFMVKELGEDDEDGVSTKAKGALGGAFGYLQGFIGGKTLTSEDLAPALASMQEHLLKKNVAKPVATHLVDSVEKSLVNTTTKSFESIQAAVNGATEQALKRILTPGVGLDLLREISRVNKEKRPYTISFIGVNGVGKSTNLSKVAFWLLQNKLRILVAACDTFRSGAVEQLRVHVKNLTKLSERSGGAVELFERGYGKDAAAIAKDAISYAAQNNFDVVLIDTAGRRHNDARLMSSLEKFAQLARPDKIFMVGEALVGTDSVAQARNFSDALGAGRKLDGFVISKVDTVGDMVGTLVSMVYSTGVPVVFVGVGQMYTDLRVLSVGWAVKMLMDK</sequence>
<dbReference type="InterPro" id="IPR011012">
    <property type="entry name" value="Longin-like_dom_sf"/>
</dbReference>
<dbReference type="InterPro" id="IPR010908">
    <property type="entry name" value="Longin_dom"/>
</dbReference>
<dbReference type="GO" id="GO:0003924">
    <property type="term" value="F:GTPase activity"/>
    <property type="evidence" value="ECO:0007669"/>
    <property type="project" value="InterPro"/>
</dbReference>
<reference evidence="14 15" key="2">
    <citation type="journal article" date="2014" name="J. Gen. Appl. Microbiol.">
        <title>The early diverging ascomycetous budding yeast Saitoella complicata has three histone deacetylases belonging to the Clr6, Hos2, and Rpd3 lineages.</title>
        <authorList>
            <person name="Nishida H."/>
            <person name="Matsumoto T."/>
            <person name="Kondo S."/>
            <person name="Hamamoto M."/>
            <person name="Yoshikawa H."/>
        </authorList>
    </citation>
    <scope>NUCLEOTIDE SEQUENCE [LARGE SCALE GENOMIC DNA]</scope>
    <source>
        <strain evidence="14 15">NRRL Y-17804</strain>
    </source>
</reference>
<dbReference type="RefSeq" id="XP_019027378.1">
    <property type="nucleotide sequence ID" value="XM_019165264.1"/>
</dbReference>
<evidence type="ECO:0000256" key="2">
    <source>
        <dbReference type="ARBA" id="ARBA00008025"/>
    </source>
</evidence>
<feature type="region of interest" description="Disordered" evidence="12">
    <location>
        <begin position="128"/>
        <end position="262"/>
    </location>
</feature>
<reference evidence="14 15" key="3">
    <citation type="journal article" date="2015" name="Genome Announc.">
        <title>Draft Genome Sequence of the Archiascomycetous Yeast Saitoella complicata.</title>
        <authorList>
            <person name="Yamauchi K."/>
            <person name="Kondo S."/>
            <person name="Hamamoto M."/>
            <person name="Takahashi Y."/>
            <person name="Ogura Y."/>
            <person name="Hayashi T."/>
            <person name="Nishida H."/>
        </authorList>
    </citation>
    <scope>NUCLEOTIDE SEQUENCE [LARGE SCALE GENOMIC DNA]</scope>
    <source>
        <strain evidence="14 15">NRRL Y-17804</strain>
    </source>
</reference>
<evidence type="ECO:0000256" key="6">
    <source>
        <dbReference type="ARBA" id="ARBA00022824"/>
    </source>
</evidence>
<keyword evidence="7" id="KW-0342">GTP-binding</keyword>
<dbReference type="Gene3D" id="3.30.450.60">
    <property type="match status" value="1"/>
</dbReference>
<evidence type="ECO:0000256" key="3">
    <source>
        <dbReference type="ARBA" id="ARBA00008531"/>
    </source>
</evidence>
<organism evidence="14 15">
    <name type="scientific">Saitoella complicata (strain BCRC 22490 / CBS 7301 / JCM 7358 / NBRC 10748 / NRRL Y-17804)</name>
    <dbReference type="NCBI Taxonomy" id="698492"/>
    <lineage>
        <taxon>Eukaryota</taxon>
        <taxon>Fungi</taxon>
        <taxon>Dikarya</taxon>
        <taxon>Ascomycota</taxon>
        <taxon>Taphrinomycotina</taxon>
        <taxon>Taphrinomycotina incertae sedis</taxon>
        <taxon>Saitoella</taxon>
    </lineage>
</organism>
<dbReference type="InterPro" id="IPR013822">
    <property type="entry name" value="Signal_recog_particl_SRP54_hlx"/>
</dbReference>
<dbReference type="InterPro" id="IPR027417">
    <property type="entry name" value="P-loop_NTPase"/>
</dbReference>
<dbReference type="PROSITE" id="PS50859">
    <property type="entry name" value="LONGIN"/>
    <property type="match status" value="1"/>
</dbReference>
<dbReference type="AlphaFoldDB" id="A0A0E9ND77"/>
<name>A0A0E9ND77_SAICN</name>
<dbReference type="Proteomes" id="UP000033140">
    <property type="component" value="Unassembled WGS sequence"/>
</dbReference>
<dbReference type="STRING" id="698492.A0A0E9ND77"/>
<dbReference type="SUPFAM" id="SSF47364">
    <property type="entry name" value="Domain of the SRP/SRP receptor G-proteins"/>
    <property type="match status" value="1"/>
</dbReference>
<dbReference type="SUPFAM" id="SSF64356">
    <property type="entry name" value="SNARE-like"/>
    <property type="match status" value="1"/>
</dbReference>
<accession>A0A0E9ND77</accession>
<keyword evidence="9" id="KW-0675">Receptor</keyword>
<dbReference type="InterPro" id="IPR003593">
    <property type="entry name" value="AAA+_ATPase"/>
</dbReference>
<feature type="compositionally biased region" description="Pro residues" evidence="12">
    <location>
        <begin position="136"/>
        <end position="151"/>
    </location>
</feature>
<proteinExistence type="inferred from homology"/>
<dbReference type="OrthoDB" id="1727884at2759"/>
<reference evidence="14 15" key="1">
    <citation type="journal article" date="2011" name="J. Gen. Appl. Microbiol.">
        <title>Draft genome sequencing of the enigmatic yeast Saitoella complicata.</title>
        <authorList>
            <person name="Nishida H."/>
            <person name="Hamamoto M."/>
            <person name="Sugiyama J."/>
        </authorList>
    </citation>
    <scope>NUCLEOTIDE SEQUENCE [LARGE SCALE GENOMIC DNA]</scope>
    <source>
        <strain evidence="14 15">NRRL Y-17804</strain>
    </source>
</reference>
<dbReference type="InterPro" id="IPR000897">
    <property type="entry name" value="SRP54_GTPase_dom"/>
</dbReference>
<keyword evidence="6" id="KW-0256">Endoplasmic reticulum</keyword>
<dbReference type="EMBL" id="BACD03000011">
    <property type="protein sequence ID" value="GAO47758.1"/>
    <property type="molecule type" value="Genomic_DNA"/>
</dbReference>
<dbReference type="GO" id="GO:0005047">
    <property type="term" value="F:signal recognition particle binding"/>
    <property type="evidence" value="ECO:0007669"/>
    <property type="project" value="InterPro"/>
</dbReference>
<dbReference type="Gene3D" id="3.40.50.300">
    <property type="entry name" value="P-loop containing nucleotide triphosphate hydrolases"/>
    <property type="match status" value="1"/>
</dbReference>
<dbReference type="InterPro" id="IPR007222">
    <property type="entry name" value="Sig_recog_particle_rcpt_asu_N"/>
</dbReference>
<dbReference type="Pfam" id="PF04086">
    <property type="entry name" value="SRP-alpha_N"/>
    <property type="match status" value="2"/>
</dbReference>
<comment type="subcellular location">
    <subcellularLocation>
        <location evidence="1">Endoplasmic reticulum membrane</location>
        <topology evidence="1">Peripheral membrane protein</topology>
        <orientation evidence="1">Cytoplasmic side</orientation>
    </subcellularLocation>
</comment>
<keyword evidence="15" id="KW-1185">Reference proteome</keyword>
<evidence type="ECO:0000256" key="1">
    <source>
        <dbReference type="ARBA" id="ARBA00004397"/>
    </source>
</evidence>
<dbReference type="GO" id="GO:0006886">
    <property type="term" value="P:intracellular protein transport"/>
    <property type="evidence" value="ECO:0007669"/>
    <property type="project" value="InterPro"/>
</dbReference>
<comment type="subunit">
    <text evidence="4">Heterodimer of an alpha and a beta chain.</text>
</comment>
<dbReference type="CDD" id="cd14826">
    <property type="entry name" value="SR_alpha_SRX"/>
    <property type="match status" value="1"/>
</dbReference>
<evidence type="ECO:0000256" key="9">
    <source>
        <dbReference type="ARBA" id="ARBA00023170"/>
    </source>
</evidence>
<dbReference type="Pfam" id="PF02881">
    <property type="entry name" value="SRP54_N"/>
    <property type="match status" value="1"/>
</dbReference>
<dbReference type="SMART" id="SM00963">
    <property type="entry name" value="SRP54_N"/>
    <property type="match status" value="1"/>
</dbReference>
<keyword evidence="8" id="KW-0472">Membrane</keyword>
<evidence type="ECO:0000256" key="4">
    <source>
        <dbReference type="ARBA" id="ARBA00011870"/>
    </source>
</evidence>
<dbReference type="SUPFAM" id="SSF52540">
    <property type="entry name" value="P-loop containing nucleoside triphosphate hydrolases"/>
    <property type="match status" value="1"/>
</dbReference>
<evidence type="ECO:0000259" key="13">
    <source>
        <dbReference type="PROSITE" id="PS50859"/>
    </source>
</evidence>
<dbReference type="PANTHER" id="PTHR43134:SF1">
    <property type="entry name" value="SIGNAL RECOGNITION PARTICLE RECEPTOR SUBUNIT ALPHA"/>
    <property type="match status" value="1"/>
</dbReference>
<dbReference type="SMART" id="SM00382">
    <property type="entry name" value="AAA"/>
    <property type="match status" value="1"/>
</dbReference>
<dbReference type="SMART" id="SM00962">
    <property type="entry name" value="SRP54"/>
    <property type="match status" value="1"/>
</dbReference>
<gene>
    <name evidence="14" type="ORF">G7K_1957-t1</name>
</gene>
<feature type="compositionally biased region" description="Gly residues" evidence="12">
    <location>
        <begin position="243"/>
        <end position="253"/>
    </location>
</feature>
<evidence type="ECO:0000313" key="15">
    <source>
        <dbReference type="Proteomes" id="UP000033140"/>
    </source>
</evidence>
<evidence type="ECO:0000256" key="12">
    <source>
        <dbReference type="SAM" id="MobiDB-lite"/>
    </source>
</evidence>
<dbReference type="PROSITE" id="PS00300">
    <property type="entry name" value="SRP54"/>
    <property type="match status" value="1"/>
</dbReference>
<evidence type="ECO:0000313" key="14">
    <source>
        <dbReference type="EMBL" id="GAO47758.1"/>
    </source>
</evidence>
<dbReference type="PANTHER" id="PTHR43134">
    <property type="entry name" value="SIGNAL RECOGNITION PARTICLE RECEPTOR SUBUNIT ALPHA"/>
    <property type="match status" value="1"/>
</dbReference>
<feature type="domain" description="Longin" evidence="13">
    <location>
        <begin position="7"/>
        <end position="120"/>
    </location>
</feature>
<dbReference type="InterPro" id="IPR036225">
    <property type="entry name" value="SRP/SRP_N"/>
</dbReference>
<dbReference type="GO" id="GO:0005785">
    <property type="term" value="C:signal recognition particle receptor complex"/>
    <property type="evidence" value="ECO:0007669"/>
    <property type="project" value="InterPro"/>
</dbReference>
<dbReference type="GO" id="GO:0006614">
    <property type="term" value="P:SRP-dependent cotranslational protein targeting to membrane"/>
    <property type="evidence" value="ECO:0007669"/>
    <property type="project" value="InterPro"/>
</dbReference>
<keyword evidence="5" id="KW-0547">Nucleotide-binding</keyword>
<comment type="similarity">
    <text evidence="3">Belongs to the GTP-binding SRP family.</text>
</comment>
<dbReference type="InterPro" id="IPR042101">
    <property type="entry name" value="SRP54_N_sf"/>
</dbReference>
<evidence type="ECO:0000256" key="5">
    <source>
        <dbReference type="ARBA" id="ARBA00022741"/>
    </source>
</evidence>
<dbReference type="GO" id="GO:0005525">
    <property type="term" value="F:GTP binding"/>
    <property type="evidence" value="ECO:0007669"/>
    <property type="project" value="UniProtKB-KW"/>
</dbReference>
<dbReference type="Pfam" id="PF00448">
    <property type="entry name" value="SRP54"/>
    <property type="match status" value="1"/>
</dbReference>
<feature type="compositionally biased region" description="Low complexity" evidence="12">
    <location>
        <begin position="200"/>
        <end position="214"/>
    </location>
</feature>
<dbReference type="Gene3D" id="1.20.120.140">
    <property type="entry name" value="Signal recognition particle SRP54, nucleotide-binding domain"/>
    <property type="match status" value="1"/>
</dbReference>